<dbReference type="Gramene" id="A08p03430.2_BraZ1">
    <property type="protein sequence ID" value="A08p03430.2_BraZ1.CDS"/>
    <property type="gene ID" value="A08g03430.2_BraZ1"/>
</dbReference>
<gene>
    <name evidence="1" type="ORF">BRAPAZ1V2_A08P03430.2</name>
</gene>
<name>A0A8D9M300_BRACM</name>
<protein>
    <submittedName>
        <fullName evidence="1">Uncharacterized protein</fullName>
    </submittedName>
</protein>
<reference evidence="1 2" key="1">
    <citation type="submission" date="2021-07" db="EMBL/GenBank/DDBJ databases">
        <authorList>
            <consortium name="Genoscope - CEA"/>
            <person name="William W."/>
        </authorList>
    </citation>
    <scope>NUCLEOTIDE SEQUENCE [LARGE SCALE GENOMIC DNA]</scope>
</reference>
<proteinExistence type="predicted"/>
<dbReference type="Proteomes" id="UP000694005">
    <property type="component" value="Chromosome A08"/>
</dbReference>
<accession>A0A8D9M300</accession>
<sequence>MQIEREGTRDHPISSLLRMVKVKLHVVIGLDLSHPPSTKRDDARQFMKFLLSDLGIGNLRGDLAGMYRVRQFHGQTYEFVFIHDLAIVHIMRVLNFFLMERALAQFTPTH</sequence>
<dbReference type="EMBL" id="LS974624">
    <property type="protein sequence ID" value="CAG7896677.1"/>
    <property type="molecule type" value="Genomic_DNA"/>
</dbReference>
<evidence type="ECO:0000313" key="1">
    <source>
        <dbReference type="EMBL" id="CAG7896677.1"/>
    </source>
</evidence>
<organism evidence="1 2">
    <name type="scientific">Brassica campestris</name>
    <name type="common">Field mustard</name>
    <dbReference type="NCBI Taxonomy" id="3711"/>
    <lineage>
        <taxon>Eukaryota</taxon>
        <taxon>Viridiplantae</taxon>
        <taxon>Streptophyta</taxon>
        <taxon>Embryophyta</taxon>
        <taxon>Tracheophyta</taxon>
        <taxon>Spermatophyta</taxon>
        <taxon>Magnoliopsida</taxon>
        <taxon>eudicotyledons</taxon>
        <taxon>Gunneridae</taxon>
        <taxon>Pentapetalae</taxon>
        <taxon>rosids</taxon>
        <taxon>malvids</taxon>
        <taxon>Brassicales</taxon>
        <taxon>Brassicaceae</taxon>
        <taxon>Brassiceae</taxon>
        <taxon>Brassica</taxon>
    </lineage>
</organism>
<dbReference type="AlphaFoldDB" id="A0A8D9M300"/>
<evidence type="ECO:0000313" key="2">
    <source>
        <dbReference type="Proteomes" id="UP000694005"/>
    </source>
</evidence>